<dbReference type="FunFam" id="3.40.630.10:FF:000015">
    <property type="entry name" value="Aminoacyl-histidine dipeptidase PepD"/>
    <property type="match status" value="1"/>
</dbReference>
<reference evidence="19 20" key="1">
    <citation type="submission" date="2015-09" db="EMBL/GenBank/DDBJ databases">
        <authorList>
            <consortium name="Pathogen Informatics"/>
        </authorList>
    </citation>
    <scope>NUCLEOTIDE SEQUENCE [LARGE SCALE GENOMIC DNA]</scope>
    <source>
        <strain evidence="19 20">2789STDY5834875</strain>
    </source>
</reference>
<comment type="similarity">
    <text evidence="12">Belongs to the peptidase M20C family.</text>
</comment>
<dbReference type="InterPro" id="IPR011650">
    <property type="entry name" value="Peptidase_M20_dimer"/>
</dbReference>
<dbReference type="PANTHER" id="PTHR43501:SF1">
    <property type="entry name" value="CYTOSOL NON-SPECIFIC DIPEPTIDASE"/>
    <property type="match status" value="1"/>
</dbReference>
<dbReference type="InterPro" id="IPR036264">
    <property type="entry name" value="Bact_exopeptidase_dim_dom"/>
</dbReference>
<dbReference type="Pfam" id="PF01546">
    <property type="entry name" value="Peptidase_M20"/>
    <property type="match status" value="1"/>
</dbReference>
<sequence length="481" mass="52586">MRVLSELEPKNVFSFFEDICNIPHPSYKEEKISNYLVDFAKERKLEYYQDSLNNVIIIKEASKGYEDAAPIILQGHMDMVCEKTPDCDKNMDEDGLDLEVNGDFISAKGTTLGGDDGIAVAYALAILDDDSIAHPRLEFVCTVSEEVGMEGASSIDVSMLKGKKLLNMDSEEEGIMLASCAGGCSSRVTLKLDKNKVTGTKLSITLSGLTGGHSGVEIDKGRGNANVLMSRILRDVITDNNVYLAAFNGGRKDNAIPRECMAEIIVAADKTAEVKAAIENAAKEIKEEFATSDADLKCVVDISEGCSTEAVTYEDSTRAVSLIQALPNGIMRMSQDIDNLVETSLNLGVISLDESGICLRFSLRSSVGAALKNLKSQIKFISEAFRANAEFTGEYPAWEYKKDSKLRDDMVRIFEQMYGKKPTIEAIHAGVECGILAGKIEGLDCISMGPDIFDIHTTEEHLSTSSTKRMYEYILNVIACK</sequence>
<dbReference type="PRINTS" id="PR00934">
    <property type="entry name" value="XHISDIPTASE"/>
</dbReference>
<evidence type="ECO:0000256" key="1">
    <source>
        <dbReference type="ARBA" id="ARBA00001941"/>
    </source>
</evidence>
<organism evidence="19 20">
    <name type="scientific">Lachnospira eligens</name>
    <dbReference type="NCBI Taxonomy" id="39485"/>
    <lineage>
        <taxon>Bacteria</taxon>
        <taxon>Bacillati</taxon>
        <taxon>Bacillota</taxon>
        <taxon>Clostridia</taxon>
        <taxon>Lachnospirales</taxon>
        <taxon>Lachnospiraceae</taxon>
        <taxon>Lachnospira</taxon>
    </lineage>
</organism>
<dbReference type="Proteomes" id="UP000095621">
    <property type="component" value="Unassembled WGS sequence"/>
</dbReference>
<evidence type="ECO:0000256" key="5">
    <source>
        <dbReference type="ARBA" id="ARBA00022801"/>
    </source>
</evidence>
<dbReference type="InterPro" id="IPR002933">
    <property type="entry name" value="Peptidase_M20"/>
</dbReference>
<dbReference type="EMBL" id="CZBU01000001">
    <property type="protein sequence ID" value="CUQ74604.1"/>
    <property type="molecule type" value="Genomic_DNA"/>
</dbReference>
<dbReference type="CDD" id="cd03890">
    <property type="entry name" value="M20_pepD"/>
    <property type="match status" value="1"/>
</dbReference>
<evidence type="ECO:0000256" key="8">
    <source>
        <dbReference type="ARBA" id="ARBA00023285"/>
    </source>
</evidence>
<dbReference type="InterPro" id="IPR001160">
    <property type="entry name" value="Peptidase_M20C"/>
</dbReference>
<evidence type="ECO:0000256" key="15">
    <source>
        <dbReference type="ARBA" id="ARBA00076004"/>
    </source>
</evidence>
<dbReference type="AlphaFoldDB" id="A0A174YHL3"/>
<dbReference type="Gene3D" id="3.40.630.10">
    <property type="entry name" value="Zn peptidases"/>
    <property type="match status" value="2"/>
</dbReference>
<keyword evidence="7" id="KW-0482">Metalloprotease</keyword>
<dbReference type="OrthoDB" id="9773892at2"/>
<evidence type="ECO:0000313" key="19">
    <source>
        <dbReference type="EMBL" id="CUQ74604.1"/>
    </source>
</evidence>
<dbReference type="EC" id="3.4.13.18" evidence="10"/>
<keyword evidence="5 19" id="KW-0378">Hydrolase</keyword>
<evidence type="ECO:0000256" key="14">
    <source>
        <dbReference type="ARBA" id="ARBA00075285"/>
    </source>
</evidence>
<keyword evidence="4" id="KW-0479">Metal-binding</keyword>
<name>A0A174YHL3_9FIRM</name>
<protein>
    <recommendedName>
        <fullName evidence="13">Cytosol non-specific dipeptidase</fullName>
        <ecNumber evidence="10">3.4.13.18</ecNumber>
    </recommendedName>
    <alternativeName>
        <fullName evidence="16">Aminoacyl-histidine dipeptidase</fullName>
    </alternativeName>
    <alternativeName>
        <fullName evidence="15">Beta-alanyl-histidine dipeptidase</fullName>
    </alternativeName>
    <alternativeName>
        <fullName evidence="14">Carnosinase</fullName>
    </alternativeName>
    <alternativeName>
        <fullName evidence="11">Peptidase D</fullName>
    </alternativeName>
    <alternativeName>
        <fullName evidence="17">Xaa-His dipeptidase</fullName>
    </alternativeName>
</protein>
<evidence type="ECO:0000256" key="2">
    <source>
        <dbReference type="ARBA" id="ARBA00001947"/>
    </source>
</evidence>
<dbReference type="PIRSF" id="PIRSF016599">
    <property type="entry name" value="Xaa-His_dipept"/>
    <property type="match status" value="1"/>
</dbReference>
<evidence type="ECO:0000256" key="3">
    <source>
        <dbReference type="ARBA" id="ARBA00022670"/>
    </source>
</evidence>
<comment type="cofactor">
    <cofactor evidence="2">
        <name>Zn(2+)</name>
        <dbReference type="ChEBI" id="CHEBI:29105"/>
    </cofactor>
</comment>
<keyword evidence="19" id="KW-0224">Dipeptidase</keyword>
<dbReference type="NCBIfam" id="TIGR01893">
    <property type="entry name" value="aa-his-dipept"/>
    <property type="match status" value="1"/>
</dbReference>
<evidence type="ECO:0000256" key="6">
    <source>
        <dbReference type="ARBA" id="ARBA00022833"/>
    </source>
</evidence>
<evidence type="ECO:0000259" key="18">
    <source>
        <dbReference type="Pfam" id="PF07687"/>
    </source>
</evidence>
<evidence type="ECO:0000256" key="11">
    <source>
        <dbReference type="ARBA" id="ARBA00044252"/>
    </source>
</evidence>
<evidence type="ECO:0000313" key="20">
    <source>
        <dbReference type="Proteomes" id="UP000095621"/>
    </source>
</evidence>
<gene>
    <name evidence="19" type="primary">pepD_1</name>
    <name evidence="19" type="ORF">ERS852490_00020</name>
</gene>
<dbReference type="GO" id="GO:0046872">
    <property type="term" value="F:metal ion binding"/>
    <property type="evidence" value="ECO:0007669"/>
    <property type="project" value="UniProtKB-KW"/>
</dbReference>
<evidence type="ECO:0000256" key="13">
    <source>
        <dbReference type="ARBA" id="ARBA00071271"/>
    </source>
</evidence>
<evidence type="ECO:0000256" key="16">
    <source>
        <dbReference type="ARBA" id="ARBA00077688"/>
    </source>
</evidence>
<dbReference type="SUPFAM" id="SSF55031">
    <property type="entry name" value="Bacterial exopeptidase dimerisation domain"/>
    <property type="match status" value="1"/>
</dbReference>
<evidence type="ECO:0000256" key="4">
    <source>
        <dbReference type="ARBA" id="ARBA00022723"/>
    </source>
</evidence>
<keyword evidence="8" id="KW-0170">Cobalt</keyword>
<dbReference type="PANTHER" id="PTHR43501">
    <property type="entry name" value="CYTOSOL NON-SPECIFIC DIPEPTIDASE"/>
    <property type="match status" value="1"/>
</dbReference>
<dbReference type="RefSeq" id="WP_055213925.1">
    <property type="nucleotide sequence ID" value="NZ_CZBU01000001.1"/>
</dbReference>
<comment type="catalytic activity">
    <reaction evidence="9">
        <text>Hydrolysis of dipeptides, preferentially hydrophobic dipeptides including prolyl amino acids.</text>
        <dbReference type="EC" id="3.4.13.18"/>
    </reaction>
</comment>
<evidence type="ECO:0000256" key="17">
    <source>
        <dbReference type="ARBA" id="ARBA00078074"/>
    </source>
</evidence>
<evidence type="ECO:0000256" key="9">
    <source>
        <dbReference type="ARBA" id="ARBA00036421"/>
    </source>
</evidence>
<evidence type="ECO:0000256" key="7">
    <source>
        <dbReference type="ARBA" id="ARBA00023049"/>
    </source>
</evidence>
<evidence type="ECO:0000256" key="10">
    <source>
        <dbReference type="ARBA" id="ARBA00038976"/>
    </source>
</evidence>
<dbReference type="GO" id="GO:0006508">
    <property type="term" value="P:proteolysis"/>
    <property type="evidence" value="ECO:0007669"/>
    <property type="project" value="UniProtKB-KW"/>
</dbReference>
<dbReference type="Pfam" id="PF07687">
    <property type="entry name" value="M20_dimer"/>
    <property type="match status" value="1"/>
</dbReference>
<feature type="domain" description="Peptidase M20 dimerisation" evidence="18">
    <location>
        <begin position="205"/>
        <end position="289"/>
    </location>
</feature>
<proteinExistence type="inferred from homology"/>
<keyword evidence="6" id="KW-0862">Zinc</keyword>
<dbReference type="FunFam" id="3.40.630.10:FF:000018">
    <property type="entry name" value="Aminoacyl-histidine dipeptidase PepD"/>
    <property type="match status" value="1"/>
</dbReference>
<comment type="cofactor">
    <cofactor evidence="1">
        <name>Co(2+)</name>
        <dbReference type="ChEBI" id="CHEBI:48828"/>
    </cofactor>
</comment>
<accession>A0A174YHL3</accession>
<keyword evidence="3" id="KW-0645">Protease</keyword>
<evidence type="ECO:0000256" key="12">
    <source>
        <dbReference type="ARBA" id="ARBA00061423"/>
    </source>
</evidence>
<dbReference type="GO" id="GO:0070573">
    <property type="term" value="F:metallodipeptidase activity"/>
    <property type="evidence" value="ECO:0007669"/>
    <property type="project" value="TreeGrafter"/>
</dbReference>
<dbReference type="SUPFAM" id="SSF53187">
    <property type="entry name" value="Zn-dependent exopeptidases"/>
    <property type="match status" value="1"/>
</dbReference>
<dbReference type="GO" id="GO:0005829">
    <property type="term" value="C:cytosol"/>
    <property type="evidence" value="ECO:0007669"/>
    <property type="project" value="TreeGrafter"/>
</dbReference>